<dbReference type="Gramene" id="TraesCAD_scaffold_018242_01G000200.1">
    <property type="protein sequence ID" value="TraesCAD_scaffold_018242_01G000200.1"/>
    <property type="gene ID" value="TraesCAD_scaffold_018242_01G000200"/>
</dbReference>
<evidence type="ECO:0000256" key="1">
    <source>
        <dbReference type="SAM" id="MobiDB-lite"/>
    </source>
</evidence>
<reference evidence="3" key="2">
    <citation type="submission" date="2018-10" db="UniProtKB">
        <authorList>
            <consortium name="EnsemblPlants"/>
        </authorList>
    </citation>
    <scope>IDENTIFICATION</scope>
</reference>
<dbReference type="Gramene" id="TraesCS1B03G0983500.1">
    <property type="protein sequence ID" value="TraesCS1B03G0983500.1.CDS"/>
    <property type="gene ID" value="TraesCS1B03G0983500"/>
</dbReference>
<dbReference type="Proteomes" id="UP000019116">
    <property type="component" value="Chromosome 1B"/>
</dbReference>
<dbReference type="AlphaFoldDB" id="A0A3B5Z3H3"/>
<evidence type="ECO:0000313" key="4">
    <source>
        <dbReference type="Proteomes" id="UP000019116"/>
    </source>
</evidence>
<reference evidence="3" key="1">
    <citation type="submission" date="2018-08" db="EMBL/GenBank/DDBJ databases">
        <authorList>
            <person name="Rossello M."/>
        </authorList>
    </citation>
    <scope>NUCLEOTIDE SEQUENCE [LARGE SCALE GENOMIC DNA]</scope>
    <source>
        <strain evidence="3">cv. Chinese Spring</strain>
    </source>
</reference>
<evidence type="ECO:0000313" key="3">
    <source>
        <dbReference type="EnsemblPlants" id="TraesCS1B02G361100.1"/>
    </source>
</evidence>
<sequence>MDHAPDAAKPSHSTAYCSPHRHHSYPRTTMDKHTAPIRAVTLLLLIICLLATQARCQTMDDGDEKISLPYGLCVYDKRSFACKGERCYCCRVAVEVCYLSMDECMTECVKKMGPPAAVATPLR</sequence>
<name>A0A3B5Z3H3_WHEAT</name>
<keyword evidence="4" id="KW-1185">Reference proteome</keyword>
<organism evidence="3">
    <name type="scientific">Triticum aestivum</name>
    <name type="common">Wheat</name>
    <dbReference type="NCBI Taxonomy" id="4565"/>
    <lineage>
        <taxon>Eukaryota</taxon>
        <taxon>Viridiplantae</taxon>
        <taxon>Streptophyta</taxon>
        <taxon>Embryophyta</taxon>
        <taxon>Tracheophyta</taxon>
        <taxon>Spermatophyta</taxon>
        <taxon>Magnoliopsida</taxon>
        <taxon>Liliopsida</taxon>
        <taxon>Poales</taxon>
        <taxon>Poaceae</taxon>
        <taxon>BOP clade</taxon>
        <taxon>Pooideae</taxon>
        <taxon>Triticodae</taxon>
        <taxon>Triticeae</taxon>
        <taxon>Triticinae</taxon>
        <taxon>Triticum</taxon>
    </lineage>
</organism>
<keyword evidence="2" id="KW-1133">Transmembrane helix</keyword>
<accession>A0A3B5Z3H3</accession>
<protein>
    <submittedName>
        <fullName evidence="3">Uncharacterized protein</fullName>
    </submittedName>
</protein>
<proteinExistence type="predicted"/>
<evidence type="ECO:0000256" key="2">
    <source>
        <dbReference type="SAM" id="Phobius"/>
    </source>
</evidence>
<keyword evidence="2" id="KW-0812">Transmembrane</keyword>
<dbReference type="Gramene" id="TraesCS1B02G361100.1">
    <property type="protein sequence ID" value="TraesCS1B02G361100.1"/>
    <property type="gene ID" value="TraesCS1B02G361100"/>
</dbReference>
<dbReference type="EnsemblPlants" id="TraesCS1B02G361100.1">
    <property type="protein sequence ID" value="TraesCS1B02G361100.1"/>
    <property type="gene ID" value="TraesCS1B02G361100"/>
</dbReference>
<keyword evidence="2" id="KW-0472">Membrane</keyword>
<feature type="region of interest" description="Disordered" evidence="1">
    <location>
        <begin position="1"/>
        <end position="22"/>
    </location>
</feature>
<dbReference type="Gramene" id="TraesCLE_scaffold_030316_01G000100.1">
    <property type="protein sequence ID" value="TraesCLE_scaffold_030316_01G000100.1"/>
    <property type="gene ID" value="TraesCLE_scaffold_030316_01G000100"/>
</dbReference>
<feature type="transmembrane region" description="Helical" evidence="2">
    <location>
        <begin position="35"/>
        <end position="52"/>
    </location>
</feature>
<dbReference type="Gramene" id="TraesROB_scaffold_024347_01G000100.1">
    <property type="protein sequence ID" value="TraesROB_scaffold_024347_01G000100.1"/>
    <property type="gene ID" value="TraesROB_scaffold_024347_01G000100"/>
</dbReference>